<comment type="caution">
    <text evidence="2">The sequence shown here is derived from an EMBL/GenBank/DDBJ whole genome shotgun (WGS) entry which is preliminary data.</text>
</comment>
<proteinExistence type="predicted"/>
<reference evidence="2 3" key="1">
    <citation type="submission" date="2012-03" db="EMBL/GenBank/DDBJ databases">
        <authorList>
            <person name="Durkin A.S."/>
            <person name="McCorrison J."/>
            <person name="Torralba M."/>
            <person name="Gillis M."/>
            <person name="Methe B."/>
            <person name="Sutton G."/>
            <person name="Nelson K.E."/>
        </authorList>
    </citation>
    <scope>NUCLEOTIDE SEQUENCE [LARGE SCALE GENOMIC DNA]</scope>
    <source>
        <strain evidence="2 3">F0468</strain>
    </source>
</reference>
<evidence type="ECO:0000256" key="1">
    <source>
        <dbReference type="SAM" id="Phobius"/>
    </source>
</evidence>
<dbReference type="Proteomes" id="UP000005039">
    <property type="component" value="Unassembled WGS sequence"/>
</dbReference>
<accession>I0R4Q6</accession>
<dbReference type="InterPro" id="IPR032774">
    <property type="entry name" value="WG_beta_rep"/>
</dbReference>
<keyword evidence="1" id="KW-0472">Membrane</keyword>
<dbReference type="Pfam" id="PF14903">
    <property type="entry name" value="WG_beta_rep"/>
    <property type="match status" value="4"/>
</dbReference>
<evidence type="ECO:0000313" key="2">
    <source>
        <dbReference type="EMBL" id="EIC94664.1"/>
    </source>
</evidence>
<keyword evidence="1" id="KW-0812">Transmembrane</keyword>
<dbReference type="PATRIC" id="fig|1095750.3.peg.2521"/>
<evidence type="ECO:0000313" key="3">
    <source>
        <dbReference type="Proteomes" id="UP000005039"/>
    </source>
</evidence>
<dbReference type="PANTHER" id="PTHR37841:SF1">
    <property type="entry name" value="DUF3298 DOMAIN-CONTAINING PROTEIN"/>
    <property type="match status" value="1"/>
</dbReference>
<dbReference type="RefSeq" id="WP_008754997.1">
    <property type="nucleotide sequence ID" value="NZ_AJGH01000126.1"/>
</dbReference>
<organism evidence="2 3">
    <name type="scientific">Lachnoanaerobaculum saburreum F0468</name>
    <dbReference type="NCBI Taxonomy" id="1095750"/>
    <lineage>
        <taxon>Bacteria</taxon>
        <taxon>Bacillati</taxon>
        <taxon>Bacillota</taxon>
        <taxon>Clostridia</taxon>
        <taxon>Lachnospirales</taxon>
        <taxon>Lachnospiraceae</taxon>
        <taxon>Lachnoanaerobaculum</taxon>
    </lineage>
</organism>
<name>I0R4Q6_9FIRM</name>
<dbReference type="OrthoDB" id="210273at2"/>
<dbReference type="AlphaFoldDB" id="I0R4Q6"/>
<dbReference type="eggNOG" id="COG5263">
    <property type="taxonomic scope" value="Bacteria"/>
</dbReference>
<protein>
    <recommendedName>
        <fullName evidence="4">WG repeat-containing protein</fullName>
    </recommendedName>
</protein>
<evidence type="ECO:0008006" key="4">
    <source>
        <dbReference type="Google" id="ProtNLM"/>
    </source>
</evidence>
<feature type="transmembrane region" description="Helical" evidence="1">
    <location>
        <begin position="20"/>
        <end position="39"/>
    </location>
</feature>
<dbReference type="EMBL" id="AJGH01000126">
    <property type="protein sequence ID" value="EIC94664.1"/>
    <property type="molecule type" value="Genomic_DNA"/>
</dbReference>
<dbReference type="PANTHER" id="PTHR37841">
    <property type="entry name" value="GLR2918 PROTEIN"/>
    <property type="match status" value="1"/>
</dbReference>
<gene>
    <name evidence="2" type="ORF">HMPREF9970_1610</name>
</gene>
<keyword evidence="1" id="KW-1133">Transmembrane helix</keyword>
<sequence>MIIMTEYKQKYLCNRKKTAILIFILLLIFSGIVISNLFIKADTQWEWIIKPGLYKNIAFLDGDLFKFYKNDKKVCIIDASTKDIYEYPLFDDIEFDRENVFIANKNSSFFYVDKAGNKLSDKTYESIYYLKDGFSAVRLNGLWGFIDENFKQVIDFKFYDVHSFYENHAAVMDKDKKWGFIDTAGNVTIDFQYDEAENFSEDLAAVKQGDKWGYIDKNGKEVISCKYDEAHNFSEGLAAVAINNYFEDGCMAWAYIDAKGDVVIPFYSYSALGGIPLFISDFHDGRAFVTKDLVSVIGKNGENIFSGDSLFFISNAEYYKEHSAMIGYIYSDSSMKIKKYGLLNLKGEEVLKPVFDYIESIYGEYMIVADIKKNGTDINYGIVRIK</sequence>
<dbReference type="SUPFAM" id="SSF69360">
    <property type="entry name" value="Cell wall binding repeat"/>
    <property type="match status" value="1"/>
</dbReference>
<keyword evidence="3" id="KW-1185">Reference proteome</keyword>